<name>A0ABU0IYP7_9HYPH</name>
<protein>
    <submittedName>
        <fullName evidence="3">PQQ-dependent catabolism-associated CXXCW motif protein</fullName>
    </submittedName>
</protein>
<dbReference type="InterPro" id="IPR001763">
    <property type="entry name" value="Rhodanese-like_dom"/>
</dbReference>
<keyword evidence="4" id="KW-1185">Reference proteome</keyword>
<dbReference type="Proteomes" id="UP001242480">
    <property type="component" value="Unassembled WGS sequence"/>
</dbReference>
<gene>
    <name evidence="3" type="ORF">QO011_000130</name>
</gene>
<proteinExistence type="predicted"/>
<feature type="domain" description="Rhodanese" evidence="2">
    <location>
        <begin position="123"/>
        <end position="180"/>
    </location>
</feature>
<evidence type="ECO:0000256" key="1">
    <source>
        <dbReference type="SAM" id="SignalP"/>
    </source>
</evidence>
<organism evidence="3 4">
    <name type="scientific">Labrys wisconsinensis</name>
    <dbReference type="NCBI Taxonomy" id="425677"/>
    <lineage>
        <taxon>Bacteria</taxon>
        <taxon>Pseudomonadati</taxon>
        <taxon>Pseudomonadota</taxon>
        <taxon>Alphaproteobacteria</taxon>
        <taxon>Hyphomicrobiales</taxon>
        <taxon>Xanthobacteraceae</taxon>
        <taxon>Labrys</taxon>
    </lineage>
</organism>
<feature type="chain" id="PRO_5045566477" evidence="1">
    <location>
        <begin position="27"/>
        <end position="185"/>
    </location>
</feature>
<accession>A0ABU0IYP7</accession>
<dbReference type="Gene3D" id="3.40.250.10">
    <property type="entry name" value="Rhodanese-like domain"/>
    <property type="match status" value="1"/>
</dbReference>
<evidence type="ECO:0000313" key="3">
    <source>
        <dbReference type="EMBL" id="MDQ0467135.1"/>
    </source>
</evidence>
<dbReference type="InterPro" id="IPR022376">
    <property type="entry name" value="PQQ_CXXCW"/>
</dbReference>
<dbReference type="EMBL" id="JAUSVX010000001">
    <property type="protein sequence ID" value="MDQ0467135.1"/>
    <property type="molecule type" value="Genomic_DNA"/>
</dbReference>
<sequence length="185" mass="19577">MSAGRRSGLAIAVVAALGLMIAPAAAGQPAEPEGYRLDDYKAPTPATLQGATVVTTAQAQALWTARAAVFVDVLPRPPKPAGLPAGTVWHDPPHTSVPGAVWLRDVGFGALAPSMAAYFRRGLAEATGGDHARPLLFFCRRACWMSWNAAKRALAEGYAKVYWYPDGVEGWSEAGLALEEVQPRP</sequence>
<evidence type="ECO:0000313" key="4">
    <source>
        <dbReference type="Proteomes" id="UP001242480"/>
    </source>
</evidence>
<dbReference type="CDD" id="cd00158">
    <property type="entry name" value="RHOD"/>
    <property type="match status" value="1"/>
</dbReference>
<dbReference type="InterPro" id="IPR036873">
    <property type="entry name" value="Rhodanese-like_dom_sf"/>
</dbReference>
<dbReference type="PROSITE" id="PS50206">
    <property type="entry name" value="RHODANESE_3"/>
    <property type="match status" value="1"/>
</dbReference>
<dbReference type="NCBIfam" id="TIGR03865">
    <property type="entry name" value="PQQ_CXXCW"/>
    <property type="match status" value="1"/>
</dbReference>
<reference evidence="3 4" key="1">
    <citation type="submission" date="2023-07" db="EMBL/GenBank/DDBJ databases">
        <title>Genomic Encyclopedia of Type Strains, Phase IV (KMG-IV): sequencing the most valuable type-strain genomes for metagenomic binning, comparative biology and taxonomic classification.</title>
        <authorList>
            <person name="Goeker M."/>
        </authorList>
    </citation>
    <scope>NUCLEOTIDE SEQUENCE [LARGE SCALE GENOMIC DNA]</scope>
    <source>
        <strain evidence="3 4">DSM 19619</strain>
    </source>
</reference>
<feature type="signal peptide" evidence="1">
    <location>
        <begin position="1"/>
        <end position="26"/>
    </location>
</feature>
<dbReference type="Pfam" id="PF00581">
    <property type="entry name" value="Rhodanese"/>
    <property type="match status" value="1"/>
</dbReference>
<evidence type="ECO:0000259" key="2">
    <source>
        <dbReference type="PROSITE" id="PS50206"/>
    </source>
</evidence>
<keyword evidence="1" id="KW-0732">Signal</keyword>
<dbReference type="SUPFAM" id="SSF52821">
    <property type="entry name" value="Rhodanese/Cell cycle control phosphatase"/>
    <property type="match status" value="1"/>
</dbReference>
<comment type="caution">
    <text evidence="3">The sequence shown here is derived from an EMBL/GenBank/DDBJ whole genome shotgun (WGS) entry which is preliminary data.</text>
</comment>